<dbReference type="AlphaFoldDB" id="A0A8C0FII0"/>
<evidence type="ECO:0000256" key="7">
    <source>
        <dbReference type="ARBA" id="ARBA00023203"/>
    </source>
</evidence>
<dbReference type="GO" id="GO:0001843">
    <property type="term" value="P:neural tube closure"/>
    <property type="evidence" value="ECO:0007669"/>
    <property type="project" value="UniProtKB-UniRule"/>
</dbReference>
<reference evidence="12" key="1">
    <citation type="submission" date="2025-08" db="UniProtKB">
        <authorList>
            <consortium name="Ensembl"/>
        </authorList>
    </citation>
    <scope>IDENTIFICATION</scope>
</reference>
<evidence type="ECO:0000256" key="2">
    <source>
        <dbReference type="ARBA" id="ARBA00011844"/>
    </source>
</evidence>
<feature type="compositionally biased region" description="Basic and acidic residues" evidence="11">
    <location>
        <begin position="19"/>
        <end position="34"/>
    </location>
</feature>
<organism evidence="12 13">
    <name type="scientific">Bubo bubo</name>
    <name type="common">Eurasian eagle-owl</name>
    <name type="synonym">Strix bubo</name>
    <dbReference type="NCBI Taxonomy" id="30461"/>
    <lineage>
        <taxon>Eukaryota</taxon>
        <taxon>Metazoa</taxon>
        <taxon>Chordata</taxon>
        <taxon>Craniata</taxon>
        <taxon>Vertebrata</taxon>
        <taxon>Euteleostomi</taxon>
        <taxon>Archelosauria</taxon>
        <taxon>Archosauria</taxon>
        <taxon>Dinosauria</taxon>
        <taxon>Saurischia</taxon>
        <taxon>Theropoda</taxon>
        <taxon>Coelurosauria</taxon>
        <taxon>Aves</taxon>
        <taxon>Neognathae</taxon>
        <taxon>Neoaves</taxon>
        <taxon>Telluraves</taxon>
        <taxon>Strigiformes</taxon>
        <taxon>Strigidae</taxon>
        <taxon>Bubo</taxon>
    </lineage>
</organism>
<evidence type="ECO:0000256" key="8">
    <source>
        <dbReference type="ARBA" id="ARBA00023273"/>
    </source>
</evidence>
<keyword evidence="6 10" id="KW-0524">Neurogenesis</keyword>
<keyword evidence="7 10" id="KW-0009">Actin-binding</keyword>
<feature type="compositionally biased region" description="Basic and acidic residues" evidence="11">
    <location>
        <begin position="1"/>
        <end position="12"/>
    </location>
</feature>
<dbReference type="PANTHER" id="PTHR12751">
    <property type="entry name" value="PHOSPHATASE AND ACTIN REGULATOR PHACTR"/>
    <property type="match status" value="1"/>
</dbReference>
<comment type="subunit">
    <text evidence="2 10">Binds PPP1CA and actin.</text>
</comment>
<evidence type="ECO:0000313" key="12">
    <source>
        <dbReference type="Ensembl" id="ENSBOBP00000016019.1"/>
    </source>
</evidence>
<dbReference type="GO" id="GO:0061386">
    <property type="term" value="P:closure of optic fissure"/>
    <property type="evidence" value="ECO:0007669"/>
    <property type="project" value="UniProtKB-UniRule"/>
</dbReference>
<feature type="compositionally biased region" description="Basic and acidic residues" evidence="11">
    <location>
        <begin position="42"/>
        <end position="52"/>
    </location>
</feature>
<dbReference type="GO" id="GO:0030027">
    <property type="term" value="C:lamellipodium"/>
    <property type="evidence" value="ECO:0007669"/>
    <property type="project" value="UniProtKB-SubCell"/>
</dbReference>
<dbReference type="Pfam" id="PF02755">
    <property type="entry name" value="RPEL"/>
    <property type="match status" value="2"/>
</dbReference>
<evidence type="ECO:0000256" key="5">
    <source>
        <dbReference type="ARBA" id="ARBA00022737"/>
    </source>
</evidence>
<proteinExistence type="inferred from homology"/>
<sequence length="124" mass="14413">RYKAGERDRATGGEDCLSSEERLSQRPTAEELEQRNILQPKNEADRQAEKREIKRRLTRKLSQRPTVAELQARKILRFNEYVEVTDAQDYDRRADKPWTKLTPADKVTGDLLRSFCFTSPCGDV</sequence>
<keyword evidence="4 10" id="KW-0963">Cytoplasm</keyword>
<comment type="function">
    <text evidence="10">Regulator of protein phosphatase 1 (PP1) required for neural tube and optic fissure closure, and enteric neural crest cell (ENCCs) migration during development. Acts as an activator of PP1. During neural tube closure, localizes to the ventral neural tube and activates PP1, leading to down-regulate cell proliferation within cranial neural tissue and the neural retina. Also acts as a regulator of migration of enteric neural crest cells (ENCCs) by activating PP1, leading to repression of the integrin signaling through the rho/rock pathway.</text>
</comment>
<reference evidence="12" key="2">
    <citation type="submission" date="2025-09" db="UniProtKB">
        <authorList>
            <consortium name="Ensembl"/>
        </authorList>
    </citation>
    <scope>IDENTIFICATION</scope>
</reference>
<dbReference type="PROSITE" id="PS51073">
    <property type="entry name" value="RPEL"/>
    <property type="match status" value="2"/>
</dbReference>
<dbReference type="GO" id="GO:0030036">
    <property type="term" value="P:actin cytoskeleton organization"/>
    <property type="evidence" value="ECO:0007669"/>
    <property type="project" value="UniProtKB-UniRule"/>
</dbReference>
<dbReference type="Gene3D" id="6.10.140.2130">
    <property type="match status" value="2"/>
</dbReference>
<evidence type="ECO:0000256" key="4">
    <source>
        <dbReference type="ARBA" id="ARBA00022490"/>
    </source>
</evidence>
<evidence type="ECO:0000256" key="6">
    <source>
        <dbReference type="ARBA" id="ARBA00022902"/>
    </source>
</evidence>
<dbReference type="InterPro" id="IPR004018">
    <property type="entry name" value="RPEL_repeat"/>
</dbReference>
<dbReference type="GO" id="GO:0007266">
    <property type="term" value="P:Rho protein signal transduction"/>
    <property type="evidence" value="ECO:0007669"/>
    <property type="project" value="UniProtKB-UniRule"/>
</dbReference>
<dbReference type="Proteomes" id="UP000694567">
    <property type="component" value="Unplaced"/>
</dbReference>
<comment type="similarity">
    <text evidence="1 10">Belongs to the phosphatase and actin regulator family.</text>
</comment>
<accession>A0A8C0FII0</accession>
<dbReference type="Ensembl" id="ENSBOBT00000016373.1">
    <property type="protein sequence ID" value="ENSBOBP00000016019.1"/>
    <property type="gene ID" value="ENSBOBG00000010039.1"/>
</dbReference>
<evidence type="ECO:0000256" key="10">
    <source>
        <dbReference type="RuleBase" id="RU367131"/>
    </source>
</evidence>
<keyword evidence="13" id="KW-1185">Reference proteome</keyword>
<dbReference type="GO" id="GO:0008157">
    <property type="term" value="F:protein phosphatase 1 binding"/>
    <property type="evidence" value="ECO:0007669"/>
    <property type="project" value="UniProtKB-UniRule"/>
</dbReference>
<dbReference type="GO" id="GO:0003779">
    <property type="term" value="F:actin binding"/>
    <property type="evidence" value="ECO:0007669"/>
    <property type="project" value="UniProtKB-UniRule"/>
</dbReference>
<dbReference type="GO" id="GO:2001045">
    <property type="term" value="P:negative regulation of integrin-mediated signaling pathway"/>
    <property type="evidence" value="ECO:0007669"/>
    <property type="project" value="UniProtKB-UniRule"/>
</dbReference>
<feature type="repeat" description="RPEL" evidence="9">
    <location>
        <begin position="55"/>
        <end position="80"/>
    </location>
</feature>
<name>A0A8C0FII0_BUBBB</name>
<keyword evidence="5" id="KW-0677">Repeat</keyword>
<dbReference type="SMART" id="SM00707">
    <property type="entry name" value="RPEL"/>
    <property type="match status" value="2"/>
</dbReference>
<feature type="repeat" description="RPEL" evidence="9">
    <location>
        <begin position="17"/>
        <end position="42"/>
    </location>
</feature>
<dbReference type="PANTHER" id="PTHR12751:SF4">
    <property type="entry name" value="PHOSPHATASE AND ACTIN REGULATOR 4"/>
    <property type="match status" value="1"/>
</dbReference>
<feature type="region of interest" description="Disordered" evidence="11">
    <location>
        <begin position="1"/>
        <end position="57"/>
    </location>
</feature>
<comment type="subcellular location">
    <subcellularLocation>
        <location evidence="10">Cytoplasm</location>
    </subcellularLocation>
    <subcellularLocation>
        <location evidence="10">Cell projection</location>
        <location evidence="10">Lamellipodium</location>
    </subcellularLocation>
</comment>
<evidence type="ECO:0000313" key="13">
    <source>
        <dbReference type="Proteomes" id="UP000694567"/>
    </source>
</evidence>
<dbReference type="GO" id="GO:0001755">
    <property type="term" value="P:neural crest cell migration"/>
    <property type="evidence" value="ECO:0007669"/>
    <property type="project" value="UniProtKB-UniRule"/>
</dbReference>
<evidence type="ECO:0000256" key="3">
    <source>
        <dbReference type="ARBA" id="ARBA00022473"/>
    </source>
</evidence>
<protein>
    <recommendedName>
        <fullName evidence="10">Phosphatase and actin regulator 4</fullName>
    </recommendedName>
</protein>
<evidence type="ECO:0000256" key="1">
    <source>
        <dbReference type="ARBA" id="ARBA00009795"/>
    </source>
</evidence>
<dbReference type="GO" id="GO:0048484">
    <property type="term" value="P:enteric nervous system development"/>
    <property type="evidence" value="ECO:0007669"/>
    <property type="project" value="UniProtKB-UniRule"/>
</dbReference>
<dbReference type="GO" id="GO:0005737">
    <property type="term" value="C:cytoplasm"/>
    <property type="evidence" value="ECO:0007669"/>
    <property type="project" value="UniProtKB-SubCell"/>
</dbReference>
<keyword evidence="3 10" id="KW-0217">Developmental protein</keyword>
<evidence type="ECO:0000256" key="9">
    <source>
        <dbReference type="PROSITE-ProRule" id="PRU00401"/>
    </source>
</evidence>
<evidence type="ECO:0000256" key="11">
    <source>
        <dbReference type="SAM" id="MobiDB-lite"/>
    </source>
</evidence>
<dbReference type="GO" id="GO:0072542">
    <property type="term" value="F:protein phosphatase activator activity"/>
    <property type="evidence" value="ECO:0007669"/>
    <property type="project" value="UniProtKB-UniRule"/>
</dbReference>
<dbReference type="GO" id="GO:0051726">
    <property type="term" value="P:regulation of cell cycle"/>
    <property type="evidence" value="ECO:0007669"/>
    <property type="project" value="UniProtKB-UniRule"/>
</dbReference>
<keyword evidence="8 10" id="KW-0966">Cell projection</keyword>